<name>A0A1I1FFJ5_9GAMM</name>
<evidence type="ECO:0008006" key="3">
    <source>
        <dbReference type="Google" id="ProtNLM"/>
    </source>
</evidence>
<dbReference type="Gene3D" id="1.20.1260.10">
    <property type="match status" value="1"/>
</dbReference>
<evidence type="ECO:0000313" key="2">
    <source>
        <dbReference type="Proteomes" id="UP000199058"/>
    </source>
</evidence>
<protein>
    <recommendedName>
        <fullName evidence="3">DUF2383 domain-containing protein</fullName>
    </recommendedName>
</protein>
<reference evidence="1 2" key="1">
    <citation type="submission" date="2016-10" db="EMBL/GenBank/DDBJ databases">
        <authorList>
            <person name="de Groot N.N."/>
        </authorList>
    </citation>
    <scope>NUCLEOTIDE SEQUENCE [LARGE SCALE GENOMIC DNA]</scope>
    <source>
        <strain evidence="1 2">DSM 18438</strain>
    </source>
</reference>
<dbReference type="AlphaFoldDB" id="A0A1I1FFJ5"/>
<proteinExistence type="predicted"/>
<dbReference type="OrthoDB" id="6121458at2"/>
<gene>
    <name evidence="1" type="ORF">SAMN05660443_0972</name>
</gene>
<dbReference type="Proteomes" id="UP000199058">
    <property type="component" value="Unassembled WGS sequence"/>
</dbReference>
<accession>A0A1I1FFJ5</accession>
<evidence type="ECO:0000313" key="1">
    <source>
        <dbReference type="EMBL" id="SFB97762.1"/>
    </source>
</evidence>
<organism evidence="1 2">
    <name type="scientific">Marinospirillum celere</name>
    <dbReference type="NCBI Taxonomy" id="1122252"/>
    <lineage>
        <taxon>Bacteria</taxon>
        <taxon>Pseudomonadati</taxon>
        <taxon>Pseudomonadota</taxon>
        <taxon>Gammaproteobacteria</taxon>
        <taxon>Oceanospirillales</taxon>
        <taxon>Oceanospirillaceae</taxon>
        <taxon>Marinospirillum</taxon>
    </lineage>
</organism>
<dbReference type="RefSeq" id="WP_091960061.1">
    <property type="nucleotide sequence ID" value="NZ_FOLH01000002.1"/>
</dbReference>
<keyword evidence="2" id="KW-1185">Reference proteome</keyword>
<sequence length="144" mass="16702">MLLTATQAAFNGVLELLDESLDLYQDMRDRLPATSRKAQLDLMLEQRQQLQEKLRQAAVEELHIRPRTADQDIEGLTHLLEQFRRLWQEPETVALDLLLDHEQELQRACEEVLQEGGGELSADLQILLAELEEHLEATELWLQH</sequence>
<dbReference type="InterPro" id="IPR012347">
    <property type="entry name" value="Ferritin-like"/>
</dbReference>
<dbReference type="EMBL" id="FOLH01000002">
    <property type="protein sequence ID" value="SFB97762.1"/>
    <property type="molecule type" value="Genomic_DNA"/>
</dbReference>